<proteinExistence type="predicted"/>
<evidence type="ECO:0000313" key="2">
    <source>
        <dbReference type="EMBL" id="KAJ7327819.1"/>
    </source>
</evidence>
<sequence>MITEFFVQRFLQKIGSDLDKCCSDDDTNAAARTRVYHRKTKSRKLEQQNDLSPEIKFSKHEDPIAGQKEKNSKKSSYRAPSQLVNTSVVDQRLKSRRRRKKTRQEPQEQDSQRVGFLWQIPG</sequence>
<evidence type="ECO:0000256" key="1">
    <source>
        <dbReference type="SAM" id="MobiDB-lite"/>
    </source>
</evidence>
<reference evidence="2" key="1">
    <citation type="submission" date="2023-01" db="EMBL/GenBank/DDBJ databases">
        <title>Genome assembly of the deep-sea coral Lophelia pertusa.</title>
        <authorList>
            <person name="Herrera S."/>
            <person name="Cordes E."/>
        </authorList>
    </citation>
    <scope>NUCLEOTIDE SEQUENCE</scope>
    <source>
        <strain evidence="2">USNM1676648</strain>
        <tissue evidence="2">Polyp</tissue>
    </source>
</reference>
<evidence type="ECO:0000313" key="3">
    <source>
        <dbReference type="Proteomes" id="UP001163046"/>
    </source>
</evidence>
<dbReference type="AlphaFoldDB" id="A0A9X0CFJ0"/>
<comment type="caution">
    <text evidence="2">The sequence shown here is derived from an EMBL/GenBank/DDBJ whole genome shotgun (WGS) entry which is preliminary data.</text>
</comment>
<keyword evidence="3" id="KW-1185">Reference proteome</keyword>
<feature type="compositionally biased region" description="Basic and acidic residues" evidence="1">
    <location>
        <begin position="56"/>
        <end position="72"/>
    </location>
</feature>
<feature type="region of interest" description="Disordered" evidence="1">
    <location>
        <begin position="33"/>
        <end position="122"/>
    </location>
</feature>
<dbReference type="Proteomes" id="UP001163046">
    <property type="component" value="Unassembled WGS sequence"/>
</dbReference>
<name>A0A9X0CFJ0_9CNID</name>
<feature type="compositionally biased region" description="Polar residues" evidence="1">
    <location>
        <begin position="78"/>
        <end position="89"/>
    </location>
</feature>
<gene>
    <name evidence="2" type="ORF">OS493_026098</name>
</gene>
<organism evidence="2 3">
    <name type="scientific">Desmophyllum pertusum</name>
    <dbReference type="NCBI Taxonomy" id="174260"/>
    <lineage>
        <taxon>Eukaryota</taxon>
        <taxon>Metazoa</taxon>
        <taxon>Cnidaria</taxon>
        <taxon>Anthozoa</taxon>
        <taxon>Hexacorallia</taxon>
        <taxon>Scleractinia</taxon>
        <taxon>Caryophylliina</taxon>
        <taxon>Caryophylliidae</taxon>
        <taxon>Desmophyllum</taxon>
    </lineage>
</organism>
<dbReference type="EMBL" id="MU827799">
    <property type="protein sequence ID" value="KAJ7327819.1"/>
    <property type="molecule type" value="Genomic_DNA"/>
</dbReference>
<accession>A0A9X0CFJ0</accession>
<protein>
    <submittedName>
        <fullName evidence="2">Uncharacterized protein</fullName>
    </submittedName>
</protein>